<dbReference type="Proteomes" id="UP001321473">
    <property type="component" value="Unassembled WGS sequence"/>
</dbReference>
<gene>
    <name evidence="1" type="ORF">V5799_018277</name>
</gene>
<proteinExistence type="predicted"/>
<dbReference type="AlphaFoldDB" id="A0AAQ4F0Y9"/>
<sequence length="90" mass="9558">MPCPSVGEHSLVTLLSKARRGRRVLGSIRDHGVGSGGFEQCQPRLSGENVFISPIKPHFWQPNVGPALGTLDDCLFGSGTLIARTCGLLS</sequence>
<comment type="caution">
    <text evidence="1">The sequence shown here is derived from an EMBL/GenBank/DDBJ whole genome shotgun (WGS) entry which is preliminary data.</text>
</comment>
<keyword evidence="2" id="KW-1185">Reference proteome</keyword>
<dbReference type="EMBL" id="JARKHS020008936">
    <property type="protein sequence ID" value="KAK8780383.1"/>
    <property type="molecule type" value="Genomic_DNA"/>
</dbReference>
<name>A0AAQ4F0Y9_AMBAM</name>
<evidence type="ECO:0000313" key="1">
    <source>
        <dbReference type="EMBL" id="KAK8780383.1"/>
    </source>
</evidence>
<evidence type="ECO:0000313" key="2">
    <source>
        <dbReference type="Proteomes" id="UP001321473"/>
    </source>
</evidence>
<accession>A0AAQ4F0Y9</accession>
<protein>
    <submittedName>
        <fullName evidence="1">Uncharacterized protein</fullName>
    </submittedName>
</protein>
<organism evidence="1 2">
    <name type="scientific">Amblyomma americanum</name>
    <name type="common">Lone star tick</name>
    <dbReference type="NCBI Taxonomy" id="6943"/>
    <lineage>
        <taxon>Eukaryota</taxon>
        <taxon>Metazoa</taxon>
        <taxon>Ecdysozoa</taxon>
        <taxon>Arthropoda</taxon>
        <taxon>Chelicerata</taxon>
        <taxon>Arachnida</taxon>
        <taxon>Acari</taxon>
        <taxon>Parasitiformes</taxon>
        <taxon>Ixodida</taxon>
        <taxon>Ixodoidea</taxon>
        <taxon>Ixodidae</taxon>
        <taxon>Amblyomminae</taxon>
        <taxon>Amblyomma</taxon>
    </lineage>
</organism>
<reference evidence="1 2" key="1">
    <citation type="journal article" date="2023" name="Arcadia Sci">
        <title>De novo assembly of a long-read Amblyomma americanum tick genome.</title>
        <authorList>
            <person name="Chou S."/>
            <person name="Poskanzer K.E."/>
            <person name="Rollins M."/>
            <person name="Thuy-Boun P.S."/>
        </authorList>
    </citation>
    <scope>NUCLEOTIDE SEQUENCE [LARGE SCALE GENOMIC DNA]</scope>
    <source>
        <strain evidence="1">F_SG_1</strain>
        <tissue evidence="1">Salivary glands</tissue>
    </source>
</reference>